<comment type="subcellular location">
    <subcellularLocation>
        <location evidence="1 9">Nucleus</location>
    </subcellularLocation>
</comment>
<dbReference type="FunFam" id="1.10.10.10:FF:000066">
    <property type="entry name" value="ETS-related transcription factor Elf-2 isoform X1"/>
    <property type="match status" value="1"/>
</dbReference>
<evidence type="ECO:0000256" key="1">
    <source>
        <dbReference type="ARBA" id="ARBA00004123"/>
    </source>
</evidence>
<dbReference type="OrthoDB" id="8196042at2759"/>
<feature type="region of interest" description="Disordered" evidence="10">
    <location>
        <begin position="300"/>
        <end position="360"/>
    </location>
</feature>
<name>A0A8C2UUQ4_CHILA</name>
<dbReference type="SMART" id="SM00413">
    <property type="entry name" value="ETS"/>
    <property type="match status" value="1"/>
</dbReference>
<dbReference type="Proteomes" id="UP000694398">
    <property type="component" value="Unassembled WGS sequence"/>
</dbReference>
<dbReference type="PROSITE" id="PS00345">
    <property type="entry name" value="ETS_DOMAIN_1"/>
    <property type="match status" value="1"/>
</dbReference>
<keyword evidence="5 9" id="KW-0238">DNA-binding</keyword>
<evidence type="ECO:0000256" key="8">
    <source>
        <dbReference type="ARBA" id="ARBA00023242"/>
    </source>
</evidence>
<feature type="region of interest" description="Disordered" evidence="10">
    <location>
        <begin position="564"/>
        <end position="587"/>
    </location>
</feature>
<dbReference type="AlphaFoldDB" id="A0A8C2UUQ4"/>
<dbReference type="RefSeq" id="XP_013372224.1">
    <property type="nucleotide sequence ID" value="XM_013516770.1"/>
</dbReference>
<dbReference type="GO" id="GO:0050860">
    <property type="term" value="P:negative regulation of T cell receptor signaling pathway"/>
    <property type="evidence" value="ECO:0007669"/>
    <property type="project" value="Ensembl"/>
</dbReference>
<dbReference type="InterPro" id="IPR000418">
    <property type="entry name" value="Ets_dom"/>
</dbReference>
<evidence type="ECO:0000256" key="4">
    <source>
        <dbReference type="ARBA" id="ARBA00023015"/>
    </source>
</evidence>
<evidence type="ECO:0000256" key="2">
    <source>
        <dbReference type="ARBA" id="ARBA00005562"/>
    </source>
</evidence>
<reference evidence="12" key="1">
    <citation type="submission" date="2025-08" db="UniProtKB">
        <authorList>
            <consortium name="Ensembl"/>
        </authorList>
    </citation>
    <scope>IDENTIFICATION</scope>
</reference>
<feature type="compositionally biased region" description="Polar residues" evidence="10">
    <location>
        <begin position="323"/>
        <end position="335"/>
    </location>
</feature>
<reference evidence="12" key="2">
    <citation type="submission" date="2025-09" db="UniProtKB">
        <authorList>
            <consortium name="Ensembl"/>
        </authorList>
    </citation>
    <scope>IDENTIFICATION</scope>
</reference>
<feature type="region of interest" description="Disordered" evidence="10">
    <location>
        <begin position="158"/>
        <end position="199"/>
    </location>
</feature>
<evidence type="ECO:0000256" key="6">
    <source>
        <dbReference type="ARBA" id="ARBA00023159"/>
    </source>
</evidence>
<dbReference type="PRINTS" id="PR00454">
    <property type="entry name" value="ETSDOMAIN"/>
</dbReference>
<dbReference type="InterPro" id="IPR022084">
    <property type="entry name" value="TF_Elf_N"/>
</dbReference>
<dbReference type="SUPFAM" id="SSF46785">
    <property type="entry name" value="Winged helix' DNA-binding domain"/>
    <property type="match status" value="1"/>
</dbReference>
<evidence type="ECO:0000256" key="5">
    <source>
        <dbReference type="ARBA" id="ARBA00023125"/>
    </source>
</evidence>
<dbReference type="Gene3D" id="1.10.10.10">
    <property type="entry name" value="Winged helix-like DNA-binding domain superfamily/Winged helix DNA-binding domain"/>
    <property type="match status" value="1"/>
</dbReference>
<keyword evidence="6" id="KW-0010">Activator</keyword>
<keyword evidence="8 9" id="KW-0539">Nucleus</keyword>
<protein>
    <submittedName>
        <fullName evidence="12">E74 like ETS transcription factor 1</fullName>
    </submittedName>
</protein>
<dbReference type="PROSITE" id="PS00346">
    <property type="entry name" value="ETS_DOMAIN_2"/>
    <property type="match status" value="1"/>
</dbReference>
<sequence length="616" mass="66824">MAAVVQQNDLVFEFASNVMEDEQQLCDPAIFPAVIVEHVPGADILNSYAGLACVEEPNDMITESSLDVAEEEIIDDDDDDITLTVEASCHNGDETIETIEAAEALLNMDSPGPMLDEKRISNNIFSSSEDDIVVAPITHVSVTLDGIPEVMETQQVQETYADSPGPSSPEQPKRKKGRKTKPPRPDSPATTPNISVKKKNKDGKGNTIYLWEFLLALLQDKATCPKYIKWTQREKGIFKLVDSKAVSRLWGKHKNKPDMNYETMGRALRYYYQRGILAKVEGQRLVYQFKEMPKDLIYIDDEDPSSSIESSNPSLSSTATSSRNQATRSRVSSSPGIKGGATTVLKPGNSKATKPKEPVEVAQPPEVLRTMQPSQPPYPTQLFRTVHVVQPVQAVPEEASRTSSMQEETLNSSIQSIRTIQAPAQVPVVVSPGSQQLHTVTLQTVPLTTVIASTDPSAGAASQKFILQAIPSSQPMTVLKESVVLQSQEPGSPSVVLSPTQVQRVLPSSVQSICNGAGSVTSSPPFSAAAPVVTFSPRSSQLAAHPPGTVITSVIKAQETKTLTKGAEKKEAEDHLKEDMEKTEQPQSYVMVVSSSNGFSSQVAVKQNELLEPSSF</sequence>
<dbReference type="InterPro" id="IPR036388">
    <property type="entry name" value="WH-like_DNA-bd_sf"/>
</dbReference>
<dbReference type="RefSeq" id="XP_005374274.1">
    <property type="nucleotide sequence ID" value="XM_005374217.2"/>
</dbReference>
<evidence type="ECO:0000256" key="3">
    <source>
        <dbReference type="ARBA" id="ARBA00022553"/>
    </source>
</evidence>
<dbReference type="Ensembl" id="ENSCLAT00000003503.1">
    <property type="protein sequence ID" value="ENSCLAP00000003433.1"/>
    <property type="gene ID" value="ENSCLAG00000002453.1"/>
</dbReference>
<evidence type="ECO:0000259" key="11">
    <source>
        <dbReference type="PROSITE" id="PS50061"/>
    </source>
</evidence>
<feature type="compositionally biased region" description="Basic and acidic residues" evidence="10">
    <location>
        <begin position="566"/>
        <end position="584"/>
    </location>
</feature>
<dbReference type="GeneTree" id="ENSGT00940000157039"/>
<keyword evidence="13" id="KW-1185">Reference proteome</keyword>
<comment type="similarity">
    <text evidence="2 9">Belongs to the ETS family.</text>
</comment>
<keyword evidence="7" id="KW-0804">Transcription</keyword>
<evidence type="ECO:0000256" key="9">
    <source>
        <dbReference type="RuleBase" id="RU004019"/>
    </source>
</evidence>
<dbReference type="GeneID" id="102011078"/>
<organism evidence="12 13">
    <name type="scientific">Chinchilla lanigera</name>
    <name type="common">Long-tailed chinchilla</name>
    <name type="synonym">Chinchilla villidera</name>
    <dbReference type="NCBI Taxonomy" id="34839"/>
    <lineage>
        <taxon>Eukaryota</taxon>
        <taxon>Metazoa</taxon>
        <taxon>Chordata</taxon>
        <taxon>Craniata</taxon>
        <taxon>Vertebrata</taxon>
        <taxon>Euteleostomi</taxon>
        <taxon>Mammalia</taxon>
        <taxon>Eutheria</taxon>
        <taxon>Euarchontoglires</taxon>
        <taxon>Glires</taxon>
        <taxon>Rodentia</taxon>
        <taxon>Hystricomorpha</taxon>
        <taxon>Chinchillidae</taxon>
        <taxon>Chinchilla</taxon>
    </lineage>
</organism>
<keyword evidence="3" id="KW-0597">Phosphoprotein</keyword>
<evidence type="ECO:0000313" key="13">
    <source>
        <dbReference type="Proteomes" id="UP000694398"/>
    </source>
</evidence>
<dbReference type="InterPro" id="IPR046328">
    <property type="entry name" value="ETS_fam"/>
</dbReference>
<dbReference type="GO" id="GO:0030154">
    <property type="term" value="P:cell differentiation"/>
    <property type="evidence" value="ECO:0007669"/>
    <property type="project" value="TreeGrafter"/>
</dbReference>
<accession>A0A8C2UUQ4</accession>
<evidence type="ECO:0000256" key="7">
    <source>
        <dbReference type="ARBA" id="ARBA00023163"/>
    </source>
</evidence>
<dbReference type="InterPro" id="IPR036390">
    <property type="entry name" value="WH_DNA-bd_sf"/>
</dbReference>
<dbReference type="CTD" id="1997"/>
<dbReference type="Pfam" id="PF12310">
    <property type="entry name" value="Elf-1_N"/>
    <property type="match status" value="1"/>
</dbReference>
<evidence type="ECO:0000256" key="10">
    <source>
        <dbReference type="SAM" id="MobiDB-lite"/>
    </source>
</evidence>
<dbReference type="Pfam" id="PF00178">
    <property type="entry name" value="Ets"/>
    <property type="match status" value="1"/>
</dbReference>
<dbReference type="PANTHER" id="PTHR11849">
    <property type="entry name" value="ETS"/>
    <property type="match status" value="1"/>
</dbReference>
<keyword evidence="4" id="KW-0805">Transcription regulation</keyword>
<dbReference type="GO" id="GO:0005634">
    <property type="term" value="C:nucleus"/>
    <property type="evidence" value="ECO:0007669"/>
    <property type="project" value="UniProtKB-SubCell"/>
</dbReference>
<dbReference type="GO" id="GO:0001817">
    <property type="term" value="P:regulation of cytokine production"/>
    <property type="evidence" value="ECO:0007669"/>
    <property type="project" value="Ensembl"/>
</dbReference>
<gene>
    <name evidence="12" type="primary">ELF1</name>
</gene>
<dbReference type="GO" id="GO:0001228">
    <property type="term" value="F:DNA-binding transcription activator activity, RNA polymerase II-specific"/>
    <property type="evidence" value="ECO:0007669"/>
    <property type="project" value="Ensembl"/>
</dbReference>
<feature type="domain" description="ETS" evidence="11">
    <location>
        <begin position="208"/>
        <end position="290"/>
    </location>
</feature>
<dbReference type="GO" id="GO:0000978">
    <property type="term" value="F:RNA polymerase II cis-regulatory region sequence-specific DNA binding"/>
    <property type="evidence" value="ECO:0007669"/>
    <property type="project" value="Ensembl"/>
</dbReference>
<proteinExistence type="inferred from homology"/>
<dbReference type="OMA" id="DEKRMTT"/>
<feature type="compositionally biased region" description="Basic residues" evidence="10">
    <location>
        <begin position="173"/>
        <end position="182"/>
    </location>
</feature>
<dbReference type="PROSITE" id="PS50061">
    <property type="entry name" value="ETS_DOMAIN_3"/>
    <property type="match status" value="1"/>
</dbReference>
<dbReference type="PANTHER" id="PTHR11849:SF156">
    <property type="entry name" value="ETS-RELATED TRANSCRIPTION FACTOR ELF-1"/>
    <property type="match status" value="1"/>
</dbReference>
<feature type="compositionally biased region" description="Low complexity" evidence="10">
    <location>
        <begin position="305"/>
        <end position="322"/>
    </location>
</feature>
<evidence type="ECO:0000313" key="12">
    <source>
        <dbReference type="Ensembl" id="ENSCLAP00000003433.1"/>
    </source>
</evidence>